<keyword evidence="3" id="KW-1185">Reference proteome</keyword>
<dbReference type="Pfam" id="PF12804">
    <property type="entry name" value="NTP_transf_3"/>
    <property type="match status" value="1"/>
</dbReference>
<evidence type="ECO:0000313" key="3">
    <source>
        <dbReference type="Proteomes" id="UP000002019"/>
    </source>
</evidence>
<evidence type="ECO:0000313" key="2">
    <source>
        <dbReference type="EMBL" id="CAO80854.1"/>
    </source>
</evidence>
<dbReference type="Proteomes" id="UP000002019">
    <property type="component" value="Chromosome"/>
</dbReference>
<accession>B0VHN9</accession>
<dbReference type="KEGG" id="caci:CLOAM0982"/>
<name>B0VHN9_CLOAI</name>
<dbReference type="PANTHER" id="PTHR43777">
    <property type="entry name" value="MOLYBDENUM COFACTOR CYTIDYLYLTRANSFERASE"/>
    <property type="match status" value="1"/>
</dbReference>
<dbReference type="SUPFAM" id="SSF53448">
    <property type="entry name" value="Nucleotide-diphospho-sugar transferases"/>
    <property type="match status" value="1"/>
</dbReference>
<organism evidence="2 3">
    <name type="scientific">Cloacimonas acidaminovorans (strain Evry)</name>
    <dbReference type="NCBI Taxonomy" id="459349"/>
    <lineage>
        <taxon>Bacteria</taxon>
        <taxon>Pseudomonadati</taxon>
        <taxon>Candidatus Cloacimonadota</taxon>
        <taxon>Candidatus Cloacimonadia</taxon>
        <taxon>Candidatus Cloacimonadales</taxon>
        <taxon>Candidatus Cloacimonadaceae</taxon>
        <taxon>Candidatus Cloacimonas</taxon>
    </lineage>
</organism>
<evidence type="ECO:0000259" key="1">
    <source>
        <dbReference type="Pfam" id="PF12804"/>
    </source>
</evidence>
<reference evidence="2 3" key="1">
    <citation type="journal article" date="2008" name="J. Bacteriol.">
        <title>'Candidatus Cloacamonas acidaminovorans': genome sequence reconstruction provides a first glimpse of a new bacterial division.</title>
        <authorList>
            <person name="Pelletier E."/>
            <person name="Kreimeyer A."/>
            <person name="Bocs S."/>
            <person name="Rouy Z."/>
            <person name="Gyapay G."/>
            <person name="Chouari R."/>
            <person name="Riviere D."/>
            <person name="Ganesan A."/>
            <person name="Daegelen P."/>
            <person name="Sghir A."/>
            <person name="Cohen G.N."/>
            <person name="Medigue C."/>
            <person name="Weissenbach J."/>
            <person name="Le Paslier D."/>
        </authorList>
    </citation>
    <scope>NUCLEOTIDE SEQUENCE [LARGE SCALE GENOMIC DNA]</scope>
    <source>
        <strain evidence="3">Evry</strain>
    </source>
</reference>
<dbReference type="InterPro" id="IPR029044">
    <property type="entry name" value="Nucleotide-diphossugar_trans"/>
</dbReference>
<dbReference type="GO" id="GO:0016779">
    <property type="term" value="F:nucleotidyltransferase activity"/>
    <property type="evidence" value="ECO:0007669"/>
    <property type="project" value="UniProtKB-ARBA"/>
</dbReference>
<dbReference type="AlphaFoldDB" id="B0VHN9"/>
<sequence length="157" mass="17973">MPKAEVKIQGQSFLEKIKETLSQADVDDIFTARYENTADMLSTLRLAVKELKNKQKNSGFLIFPVDFPFVQAKTVQELIKCHKQNPDAIIRPVYQNKSGHPVLLPFLLNLEQDDKKQGLKYIIQNCGLPIFDVSVEDDGILKNINTKEDLELWMPKN</sequence>
<dbReference type="HOGENOM" id="CLU_061980_1_2_0"/>
<gene>
    <name evidence="2" type="ordered locus">CLOAM0982</name>
</gene>
<dbReference type="eggNOG" id="COG2068">
    <property type="taxonomic scope" value="Bacteria"/>
</dbReference>
<feature type="domain" description="MobA-like NTP transferase" evidence="1">
    <location>
        <begin position="38"/>
        <end position="122"/>
    </location>
</feature>
<protein>
    <recommendedName>
        <fullName evidence="1">MobA-like NTP transferase domain-containing protein</fullName>
    </recommendedName>
</protein>
<proteinExistence type="predicted"/>
<dbReference type="PANTHER" id="PTHR43777:SF1">
    <property type="entry name" value="MOLYBDENUM COFACTOR CYTIDYLYLTRANSFERASE"/>
    <property type="match status" value="1"/>
</dbReference>
<dbReference type="InterPro" id="IPR025877">
    <property type="entry name" value="MobA-like_NTP_Trfase"/>
</dbReference>
<dbReference type="EMBL" id="CU466930">
    <property type="protein sequence ID" value="CAO80854.1"/>
    <property type="molecule type" value="Genomic_DNA"/>
</dbReference>
<dbReference type="STRING" id="459349.CLOAM0982"/>
<dbReference type="Gene3D" id="3.90.550.10">
    <property type="entry name" value="Spore Coat Polysaccharide Biosynthesis Protein SpsA, Chain A"/>
    <property type="match status" value="1"/>
</dbReference>